<accession>A0A369JX84</accession>
<organism evidence="1 2">
    <name type="scientific">Hypsizygus marmoreus</name>
    <name type="common">White beech mushroom</name>
    <name type="synonym">Agaricus marmoreus</name>
    <dbReference type="NCBI Taxonomy" id="39966"/>
    <lineage>
        <taxon>Eukaryota</taxon>
        <taxon>Fungi</taxon>
        <taxon>Dikarya</taxon>
        <taxon>Basidiomycota</taxon>
        <taxon>Agaricomycotina</taxon>
        <taxon>Agaricomycetes</taxon>
        <taxon>Agaricomycetidae</taxon>
        <taxon>Agaricales</taxon>
        <taxon>Tricholomatineae</taxon>
        <taxon>Lyophyllaceae</taxon>
        <taxon>Hypsizygus</taxon>
    </lineage>
</organism>
<reference evidence="1" key="1">
    <citation type="submission" date="2018-04" db="EMBL/GenBank/DDBJ databases">
        <title>Whole genome sequencing of Hypsizygus marmoreus.</title>
        <authorList>
            <person name="Choi I.-G."/>
            <person name="Min B."/>
            <person name="Kim J.-G."/>
            <person name="Kim S."/>
            <person name="Oh Y.-L."/>
            <person name="Kong W.-S."/>
            <person name="Park H."/>
            <person name="Jeong J."/>
            <person name="Song E.-S."/>
        </authorList>
    </citation>
    <scope>NUCLEOTIDE SEQUENCE [LARGE SCALE GENOMIC DNA]</scope>
    <source>
        <strain evidence="1">51987-8</strain>
    </source>
</reference>
<protein>
    <submittedName>
        <fullName evidence="1">Uncharacterized protein</fullName>
    </submittedName>
</protein>
<keyword evidence="2" id="KW-1185">Reference proteome</keyword>
<gene>
    <name evidence="1" type="ORF">Hypma_009458</name>
</gene>
<dbReference type="AlphaFoldDB" id="A0A369JX84"/>
<dbReference type="EMBL" id="LUEZ02000046">
    <property type="protein sequence ID" value="RDB23346.1"/>
    <property type="molecule type" value="Genomic_DNA"/>
</dbReference>
<sequence>MSQDATLLHAPRKHTVASRPYPMSVLMTLRVSWRLLTNRFNIRAWYVHPEMPMGFQRHDGVGMMAARNGGPEVKCDTTCRDTTGCAPLQILCPVALEISSHCWTLLFTTIFEWRDVR</sequence>
<name>A0A369JX84_HYPMA</name>
<evidence type="ECO:0000313" key="1">
    <source>
        <dbReference type="EMBL" id="RDB23346.1"/>
    </source>
</evidence>
<dbReference type="Proteomes" id="UP000076154">
    <property type="component" value="Unassembled WGS sequence"/>
</dbReference>
<comment type="caution">
    <text evidence="1">The sequence shown here is derived from an EMBL/GenBank/DDBJ whole genome shotgun (WGS) entry which is preliminary data.</text>
</comment>
<dbReference type="InParanoid" id="A0A369JX84"/>
<proteinExistence type="predicted"/>
<evidence type="ECO:0000313" key="2">
    <source>
        <dbReference type="Proteomes" id="UP000076154"/>
    </source>
</evidence>